<dbReference type="PANTHER" id="PTHR33371:SF15">
    <property type="entry name" value="LIPOPROTEIN LPRN"/>
    <property type="match status" value="1"/>
</dbReference>
<evidence type="ECO:0000313" key="5">
    <source>
        <dbReference type="Proteomes" id="UP001500301"/>
    </source>
</evidence>
<reference evidence="5" key="1">
    <citation type="journal article" date="2019" name="Int. J. Syst. Evol. Microbiol.">
        <title>The Global Catalogue of Microorganisms (GCM) 10K type strain sequencing project: providing services to taxonomists for standard genome sequencing and annotation.</title>
        <authorList>
            <consortium name="The Broad Institute Genomics Platform"/>
            <consortium name="The Broad Institute Genome Sequencing Center for Infectious Disease"/>
            <person name="Wu L."/>
            <person name="Ma J."/>
        </authorList>
    </citation>
    <scope>NUCLEOTIDE SEQUENCE [LARGE SCALE GENOMIC DNA]</scope>
    <source>
        <strain evidence="5">JCM 17460</strain>
    </source>
</reference>
<sequence length="422" mass="43152">MTAMKPTAARTTATARATAVRTALVAVLALVLGVLSACSTTMRDLPIPGTGVSGDTIEIGAEFDDALNLAVGAPVKVNGVDMGKVKSIEADDFTARATLTVKKDAQVREGAQARLRYTTPLGELFVDVTNPVDGTVLADKAVLSRESTTTAPSVEDALAQASLLINGGGLDQLQTVTEELNTALNGNEADYRALLDKASVFLTQANSTTQALDSVLTSMNSLSTTLNGRKKTINRALEDIRPAAKVLREQTPAFTALLAEVDKFSGAANDTVTKTRSQLLTMLSELEPVLAEFAANNGTFEKSLQAVIKASGSADAVIGTDYLNIALELHLDNLNVDGLLNGALNGLLGDVLALVGLDKLLPNLPLLGGSKTGAKTGAKTGVKTGAKGGTAPGGTGSNGTGTTAPDPLGLNGLLGGLFGRGA</sequence>
<organism evidence="4 5">
    <name type="scientific">Nocardioides daeguensis</name>
    <dbReference type="NCBI Taxonomy" id="908359"/>
    <lineage>
        <taxon>Bacteria</taxon>
        <taxon>Bacillati</taxon>
        <taxon>Actinomycetota</taxon>
        <taxon>Actinomycetes</taxon>
        <taxon>Propionibacteriales</taxon>
        <taxon>Nocardioidaceae</taxon>
        <taxon>Nocardioides</taxon>
    </lineage>
</organism>
<evidence type="ECO:0000259" key="3">
    <source>
        <dbReference type="Pfam" id="PF11887"/>
    </source>
</evidence>
<dbReference type="InterPro" id="IPR005693">
    <property type="entry name" value="Mce"/>
</dbReference>
<name>A0ABP6UVC0_9ACTN</name>
<keyword evidence="5" id="KW-1185">Reference proteome</keyword>
<dbReference type="Proteomes" id="UP001500301">
    <property type="component" value="Unassembled WGS sequence"/>
</dbReference>
<evidence type="ECO:0000313" key="4">
    <source>
        <dbReference type="EMBL" id="GAA3520064.1"/>
    </source>
</evidence>
<dbReference type="InterPro" id="IPR024516">
    <property type="entry name" value="Mce_C"/>
</dbReference>
<proteinExistence type="predicted"/>
<evidence type="ECO:0000256" key="1">
    <source>
        <dbReference type="SAM" id="MobiDB-lite"/>
    </source>
</evidence>
<dbReference type="PANTHER" id="PTHR33371">
    <property type="entry name" value="INTERMEMBRANE PHOSPHOLIPID TRANSPORT SYSTEM BINDING PROTEIN MLAD-RELATED"/>
    <property type="match status" value="1"/>
</dbReference>
<feature type="domain" description="Mammalian cell entry C-terminal" evidence="3">
    <location>
        <begin position="135"/>
        <end position="320"/>
    </location>
</feature>
<feature type="compositionally biased region" description="Gly residues" evidence="1">
    <location>
        <begin position="386"/>
        <end position="399"/>
    </location>
</feature>
<dbReference type="Pfam" id="PF02470">
    <property type="entry name" value="MlaD"/>
    <property type="match status" value="1"/>
</dbReference>
<accession>A0ABP6UVC0</accession>
<gene>
    <name evidence="4" type="ORF">GCM10022263_04890</name>
</gene>
<dbReference type="EMBL" id="BAABBB010000004">
    <property type="protein sequence ID" value="GAA3520064.1"/>
    <property type="molecule type" value="Genomic_DNA"/>
</dbReference>
<dbReference type="NCBIfam" id="TIGR00996">
    <property type="entry name" value="Mtu_fam_mce"/>
    <property type="match status" value="1"/>
</dbReference>
<evidence type="ECO:0008006" key="6">
    <source>
        <dbReference type="Google" id="ProtNLM"/>
    </source>
</evidence>
<evidence type="ECO:0000259" key="2">
    <source>
        <dbReference type="Pfam" id="PF02470"/>
    </source>
</evidence>
<feature type="domain" description="Mce/MlaD" evidence="2">
    <location>
        <begin position="56"/>
        <end position="129"/>
    </location>
</feature>
<dbReference type="InterPro" id="IPR003399">
    <property type="entry name" value="Mce/MlaD"/>
</dbReference>
<feature type="region of interest" description="Disordered" evidence="1">
    <location>
        <begin position="377"/>
        <end position="407"/>
    </location>
</feature>
<dbReference type="InterPro" id="IPR052336">
    <property type="entry name" value="MlaD_Phospholipid_Transporter"/>
</dbReference>
<dbReference type="Pfam" id="PF11887">
    <property type="entry name" value="Mce4_CUP1"/>
    <property type="match status" value="1"/>
</dbReference>
<protein>
    <recommendedName>
        <fullName evidence="6">MCE family protein</fullName>
    </recommendedName>
</protein>
<comment type="caution">
    <text evidence="4">The sequence shown here is derived from an EMBL/GenBank/DDBJ whole genome shotgun (WGS) entry which is preliminary data.</text>
</comment>